<gene>
    <name evidence="2" type="ORF">LCGC14_1793140</name>
</gene>
<feature type="compositionally biased region" description="Basic and acidic residues" evidence="1">
    <location>
        <begin position="1"/>
        <end position="18"/>
    </location>
</feature>
<feature type="region of interest" description="Disordered" evidence="1">
    <location>
        <begin position="1"/>
        <end position="22"/>
    </location>
</feature>
<protein>
    <submittedName>
        <fullName evidence="2">Uncharacterized protein</fullName>
    </submittedName>
</protein>
<reference evidence="2" key="1">
    <citation type="journal article" date="2015" name="Nature">
        <title>Complex archaea that bridge the gap between prokaryotes and eukaryotes.</title>
        <authorList>
            <person name="Spang A."/>
            <person name="Saw J.H."/>
            <person name="Jorgensen S.L."/>
            <person name="Zaremba-Niedzwiedzka K."/>
            <person name="Martijn J."/>
            <person name="Lind A.E."/>
            <person name="van Eijk R."/>
            <person name="Schleper C."/>
            <person name="Guy L."/>
            <person name="Ettema T.J."/>
        </authorList>
    </citation>
    <scope>NUCLEOTIDE SEQUENCE</scope>
</reference>
<accession>A0A0F9HEJ9</accession>
<proteinExistence type="predicted"/>
<dbReference type="EMBL" id="LAZR01017163">
    <property type="protein sequence ID" value="KKM01567.1"/>
    <property type="molecule type" value="Genomic_DNA"/>
</dbReference>
<name>A0A0F9HEJ9_9ZZZZ</name>
<evidence type="ECO:0000313" key="2">
    <source>
        <dbReference type="EMBL" id="KKM01567.1"/>
    </source>
</evidence>
<organism evidence="2">
    <name type="scientific">marine sediment metagenome</name>
    <dbReference type="NCBI Taxonomy" id="412755"/>
    <lineage>
        <taxon>unclassified sequences</taxon>
        <taxon>metagenomes</taxon>
        <taxon>ecological metagenomes</taxon>
    </lineage>
</organism>
<comment type="caution">
    <text evidence="2">The sequence shown here is derived from an EMBL/GenBank/DDBJ whole genome shotgun (WGS) entry which is preliminary data.</text>
</comment>
<evidence type="ECO:0000256" key="1">
    <source>
        <dbReference type="SAM" id="MobiDB-lite"/>
    </source>
</evidence>
<dbReference type="AlphaFoldDB" id="A0A0F9HEJ9"/>
<sequence>MSLQTEKFKTYSRGDRPSASDLNSRGDVLAKIARSLNIDGVQDSTGFITRKTTANKFTMKIFRVVSEATGDGVYTCYEQTLDASYWDDTSGLRKVNDKNIDGIEVLNLAEYDPEATYVAHLEEGDRMAAWKMTDDEANTRWIGLGFRRANADRPRLAFCKADAGAGATIVCYLDTDATGTEITVNCNISGVGALNSAVRRLEDGDRLLVTKIGASWYCTEGFQTSEDCDCYTAP</sequence>